<feature type="binding site" evidence="10">
    <location>
        <position position="340"/>
    </location>
    <ligand>
        <name>Mg(2+)</name>
        <dbReference type="ChEBI" id="CHEBI:18420"/>
    </ligand>
</feature>
<dbReference type="UniPathway" id="UPA00074">
    <property type="reaction ID" value="UER00124"/>
</dbReference>
<reference evidence="13" key="1">
    <citation type="submission" date="2017-02" db="EMBL/GenBank/DDBJ databases">
        <title>Delving into the versatile metabolic prowess of the omnipresent phylum Bacteroidetes.</title>
        <authorList>
            <person name="Nobu M.K."/>
            <person name="Mei R."/>
            <person name="Narihiro T."/>
            <person name="Kuroda K."/>
            <person name="Liu W.-T."/>
        </authorList>
    </citation>
    <scope>NUCLEOTIDE SEQUENCE</scope>
    <source>
        <strain evidence="13">ADurb.Bin417</strain>
    </source>
</reference>
<dbReference type="GO" id="GO:0051536">
    <property type="term" value="F:iron-sulfur cluster binding"/>
    <property type="evidence" value="ECO:0007669"/>
    <property type="project" value="UniProtKB-KW"/>
</dbReference>
<dbReference type="InterPro" id="IPR029055">
    <property type="entry name" value="Ntn_hydrolases_N"/>
</dbReference>
<keyword evidence="4 8" id="KW-0328">Glycosyltransferase</keyword>
<comment type="similarity">
    <text evidence="2 8">In the C-terminal section; belongs to the purine/pyrimidine phosphoribosyltransferase family.</text>
</comment>
<feature type="active site" description="Nucleophile" evidence="9">
    <location>
        <position position="8"/>
    </location>
</feature>
<dbReference type="InterPro" id="IPR017932">
    <property type="entry name" value="GATase_2_dom"/>
</dbReference>
<name>A0A1V5MBP5_UNCT6</name>
<feature type="binding site" evidence="11">
    <location>
        <position position="231"/>
    </location>
    <ligand>
        <name>[4Fe-4S] cluster</name>
        <dbReference type="ChEBI" id="CHEBI:49883"/>
    </ligand>
</feature>
<dbReference type="InterPro" id="IPR000836">
    <property type="entry name" value="PRTase_dom"/>
</dbReference>
<evidence type="ECO:0000256" key="9">
    <source>
        <dbReference type="PIRSR" id="PIRSR000485-1"/>
    </source>
</evidence>
<feature type="domain" description="Glutamine amidotransferase type-2" evidence="12">
    <location>
        <begin position="8"/>
        <end position="215"/>
    </location>
</feature>
<feature type="binding site" evidence="11">
    <location>
        <position position="377"/>
    </location>
    <ligand>
        <name>[4Fe-4S] cluster</name>
        <dbReference type="ChEBI" id="CHEBI:49883"/>
    </ligand>
</feature>
<evidence type="ECO:0000256" key="11">
    <source>
        <dbReference type="PIRSR" id="PIRSR000485-3"/>
    </source>
</evidence>
<keyword evidence="11" id="KW-0408">Iron</keyword>
<evidence type="ECO:0000256" key="1">
    <source>
        <dbReference type="ARBA" id="ARBA00005209"/>
    </source>
</evidence>
<keyword evidence="5 8" id="KW-0808">Transferase</keyword>
<comment type="catalytic activity">
    <reaction evidence="8">
        <text>5-phospho-beta-D-ribosylamine + L-glutamate + diphosphate = 5-phospho-alpha-D-ribose 1-diphosphate + L-glutamine + H2O</text>
        <dbReference type="Rhea" id="RHEA:14905"/>
        <dbReference type="ChEBI" id="CHEBI:15377"/>
        <dbReference type="ChEBI" id="CHEBI:29985"/>
        <dbReference type="ChEBI" id="CHEBI:33019"/>
        <dbReference type="ChEBI" id="CHEBI:58017"/>
        <dbReference type="ChEBI" id="CHEBI:58359"/>
        <dbReference type="ChEBI" id="CHEBI:58681"/>
        <dbReference type="EC" id="2.4.2.14"/>
    </reaction>
</comment>
<proteinExistence type="inferred from homology"/>
<evidence type="ECO:0000256" key="10">
    <source>
        <dbReference type="PIRSR" id="PIRSR000485-2"/>
    </source>
</evidence>
<keyword evidence="10" id="KW-0460">Magnesium</keyword>
<dbReference type="Pfam" id="PF13537">
    <property type="entry name" value="GATase_7"/>
    <property type="match status" value="1"/>
</dbReference>
<dbReference type="AlphaFoldDB" id="A0A1V5MBP5"/>
<dbReference type="CDD" id="cd06223">
    <property type="entry name" value="PRTases_typeI"/>
    <property type="match status" value="1"/>
</dbReference>
<feature type="binding site" evidence="11">
    <location>
        <position position="428"/>
    </location>
    <ligand>
        <name>[4Fe-4S] cluster</name>
        <dbReference type="ChEBI" id="CHEBI:49883"/>
    </ligand>
</feature>
<dbReference type="Gene3D" id="3.60.20.10">
    <property type="entry name" value="Glutamine Phosphoribosylpyrophosphate, subunit 1, domain 1"/>
    <property type="match status" value="1"/>
</dbReference>
<dbReference type="PIRSF" id="PIRSF000485">
    <property type="entry name" value="Amd_phspho_trans"/>
    <property type="match status" value="1"/>
</dbReference>
<dbReference type="SUPFAM" id="SSF53271">
    <property type="entry name" value="PRTase-like"/>
    <property type="match status" value="1"/>
</dbReference>
<dbReference type="GO" id="GO:0009113">
    <property type="term" value="P:purine nucleobase biosynthetic process"/>
    <property type="evidence" value="ECO:0007669"/>
    <property type="project" value="InterPro"/>
</dbReference>
<evidence type="ECO:0000256" key="6">
    <source>
        <dbReference type="ARBA" id="ARBA00022755"/>
    </source>
</evidence>
<accession>A0A1V5MBP5</accession>
<dbReference type="PANTHER" id="PTHR11907">
    <property type="entry name" value="AMIDOPHOSPHORIBOSYLTRANSFERASE"/>
    <property type="match status" value="1"/>
</dbReference>
<feature type="binding site" evidence="10">
    <location>
        <position position="341"/>
    </location>
    <ligand>
        <name>Mg(2+)</name>
        <dbReference type="ChEBI" id="CHEBI:18420"/>
    </ligand>
</feature>
<evidence type="ECO:0000256" key="5">
    <source>
        <dbReference type="ARBA" id="ARBA00022679"/>
    </source>
</evidence>
<dbReference type="PROSITE" id="PS51278">
    <property type="entry name" value="GATASE_TYPE_2"/>
    <property type="match status" value="1"/>
</dbReference>
<dbReference type="GO" id="GO:0004044">
    <property type="term" value="F:amidophosphoribosyltransferase activity"/>
    <property type="evidence" value="ECO:0007669"/>
    <property type="project" value="UniProtKB-EC"/>
</dbReference>
<sequence>MFSLNENCGLFGIYSDQPCVNELYYGIFKLQHRGQRYCGLATWRRGLRIFTHKGYVRHTFTPAELDELRARSGIGHVSLKERQPMLLDSRLGPFAIAFTGNIINAQRLTDDLKKNGHTFSTQHHVELLGKLIAQGSDFADGLAALARQVRGSYCVLLLTREGIYAARDPHGFKPLVLGRKNGALAVASESRPFNTLDFELLRDVRPGEILFLGRNGFETLKVIESEHISHCAFEWGYIASMDSIIDGVPVVRARKNLGASLARHDRVQADKVAAIPFSGIGYALGYHQESGLPYDEVFLIDRFASRSYLPLIKAERDEEARIKISVIAENVKGKSIVLCDDSIVRGTQIRNKVFELKSFGAREVHVRVGCPPLMAPCIYDISTRSYRELAARKYALEEIRRRVGADSLSYNSLEDLVQAIGLPKHRLCLACWAGKGSKR</sequence>
<dbReference type="EC" id="2.4.2.14" evidence="3 8"/>
<dbReference type="SUPFAM" id="SSF56235">
    <property type="entry name" value="N-terminal nucleophile aminohydrolases (Ntn hydrolases)"/>
    <property type="match status" value="1"/>
</dbReference>
<keyword evidence="7" id="KW-0315">Glutamine amidotransferase</keyword>
<evidence type="ECO:0000256" key="2">
    <source>
        <dbReference type="ARBA" id="ARBA00010138"/>
    </source>
</evidence>
<comment type="cofactor">
    <cofactor evidence="11">
        <name>[4Fe-4S] cluster</name>
        <dbReference type="ChEBI" id="CHEBI:49883"/>
    </cofactor>
    <text evidence="11">Binds 1 [4Fe-4S] cluster per subunit.</text>
</comment>
<keyword evidence="6 8" id="KW-0658">Purine biosynthesis</keyword>
<keyword evidence="10" id="KW-0479">Metal-binding</keyword>
<comment type="cofactor">
    <cofactor evidence="10">
        <name>Mg(2+)</name>
        <dbReference type="ChEBI" id="CHEBI:18420"/>
    </cofactor>
    <text evidence="10">Binds 1 Mg(2+) ion per subunit.</text>
</comment>
<evidence type="ECO:0000313" key="13">
    <source>
        <dbReference type="EMBL" id="OPZ90648.1"/>
    </source>
</evidence>
<dbReference type="Proteomes" id="UP000485484">
    <property type="component" value="Unassembled WGS sequence"/>
</dbReference>
<dbReference type="GO" id="GO:0006189">
    <property type="term" value="P:'de novo' IMP biosynthetic process"/>
    <property type="evidence" value="ECO:0007669"/>
    <property type="project" value="UniProtKB-UniPathway"/>
</dbReference>
<gene>
    <name evidence="13" type="primary">purF</name>
    <name evidence="13" type="ORF">BWY73_01273</name>
</gene>
<dbReference type="InterPro" id="IPR005854">
    <property type="entry name" value="PurF"/>
</dbReference>
<comment type="pathway">
    <text evidence="1 8">Purine metabolism; IMP biosynthesis via de novo pathway; N(1)-(5-phospho-D-ribosyl)glycinamide from 5-phospho-alpha-D-ribose 1-diphosphate: step 1/2.</text>
</comment>
<feature type="binding site" evidence="11">
    <location>
        <position position="431"/>
    </location>
    <ligand>
        <name>[4Fe-4S] cluster</name>
        <dbReference type="ChEBI" id="CHEBI:49883"/>
    </ligand>
</feature>
<evidence type="ECO:0000256" key="8">
    <source>
        <dbReference type="PIRNR" id="PIRNR000485"/>
    </source>
</evidence>
<evidence type="ECO:0000256" key="4">
    <source>
        <dbReference type="ARBA" id="ARBA00022676"/>
    </source>
</evidence>
<keyword evidence="11" id="KW-0411">Iron-sulfur</keyword>
<feature type="binding site" evidence="10">
    <location>
        <position position="278"/>
    </location>
    <ligand>
        <name>Mg(2+)</name>
        <dbReference type="ChEBI" id="CHEBI:18420"/>
    </ligand>
</feature>
<dbReference type="Gene3D" id="3.40.50.2020">
    <property type="match status" value="1"/>
</dbReference>
<protein>
    <recommendedName>
        <fullName evidence="3 8">Amidophosphoribosyltransferase</fullName>
        <shortName evidence="8">ATase</shortName>
        <ecNumber evidence="3 8">2.4.2.14</ecNumber>
    </recommendedName>
    <alternativeName>
        <fullName evidence="8">Glutamine phosphoribosylpyrophosphate amidotransferase</fullName>
    </alternativeName>
</protein>
<organism evidence="13">
    <name type="scientific">candidate division TA06 bacterium ADurb.Bin417</name>
    <dbReference type="NCBI Taxonomy" id="1852828"/>
    <lineage>
        <taxon>Bacteria</taxon>
        <taxon>Bacteria division TA06</taxon>
    </lineage>
</organism>
<comment type="caution">
    <text evidence="13">The sequence shown here is derived from an EMBL/GenBank/DDBJ whole genome shotgun (WGS) entry which is preliminary data.</text>
</comment>
<dbReference type="GO" id="GO:0046872">
    <property type="term" value="F:metal ion binding"/>
    <property type="evidence" value="ECO:0007669"/>
    <property type="project" value="UniProtKB-KW"/>
</dbReference>
<dbReference type="InterPro" id="IPR029057">
    <property type="entry name" value="PRTase-like"/>
</dbReference>
<evidence type="ECO:0000259" key="12">
    <source>
        <dbReference type="PROSITE" id="PS51278"/>
    </source>
</evidence>
<evidence type="ECO:0000256" key="3">
    <source>
        <dbReference type="ARBA" id="ARBA00011941"/>
    </source>
</evidence>
<dbReference type="EMBL" id="MWAK01000241">
    <property type="protein sequence ID" value="OPZ90648.1"/>
    <property type="molecule type" value="Genomic_DNA"/>
</dbReference>
<evidence type="ECO:0000256" key="7">
    <source>
        <dbReference type="ARBA" id="ARBA00022962"/>
    </source>
</evidence>